<dbReference type="CDD" id="cd18790">
    <property type="entry name" value="SF2_C_UvrB"/>
    <property type="match status" value="1"/>
</dbReference>
<evidence type="ECO:0000256" key="5">
    <source>
        <dbReference type="ARBA" id="ARBA00022763"/>
    </source>
</evidence>
<keyword evidence="6 12" id="KW-0228">DNA excision</keyword>
<keyword evidence="3" id="KW-0963">Cytoplasm</keyword>
<evidence type="ECO:0000259" key="14">
    <source>
        <dbReference type="PROSITE" id="PS51192"/>
    </source>
</evidence>
<dbReference type="SUPFAM" id="SSF52540">
    <property type="entry name" value="P-loop containing nucleoside triphosphate hydrolases"/>
    <property type="match status" value="2"/>
</dbReference>
<comment type="subunit">
    <text evidence="10 12">Forms a heterotetramer with UvrA during the search for lesions. Interacts with UvrC in an incision complex.</text>
</comment>
<dbReference type="NCBIfam" id="TIGR00631">
    <property type="entry name" value="uvrb"/>
    <property type="match status" value="1"/>
</dbReference>
<keyword evidence="5 12" id="KW-0227">DNA damage</keyword>
<dbReference type="InterPro" id="IPR024759">
    <property type="entry name" value="UvrB_YAD/RRR_dom"/>
</dbReference>
<evidence type="ECO:0000256" key="4">
    <source>
        <dbReference type="ARBA" id="ARBA00022741"/>
    </source>
</evidence>
<name>A0ABZ2U8I2_ASHYP</name>
<dbReference type="InterPro" id="IPR004807">
    <property type="entry name" value="UvrB"/>
</dbReference>
<dbReference type="Pfam" id="PF04851">
    <property type="entry name" value="ResIII"/>
    <property type="match status" value="1"/>
</dbReference>
<evidence type="ECO:0000256" key="1">
    <source>
        <dbReference type="ARBA" id="ARBA00004496"/>
    </source>
</evidence>
<dbReference type="Gene3D" id="3.40.50.300">
    <property type="entry name" value="P-loop containing nucleotide triphosphate hydrolases"/>
    <property type="match status" value="3"/>
</dbReference>
<comment type="similarity">
    <text evidence="2 12">Belongs to the UvrB family.</text>
</comment>
<dbReference type="SMART" id="SM00487">
    <property type="entry name" value="DEXDc"/>
    <property type="match status" value="1"/>
</dbReference>
<evidence type="ECO:0000256" key="6">
    <source>
        <dbReference type="ARBA" id="ARBA00022769"/>
    </source>
</evidence>
<evidence type="ECO:0000256" key="3">
    <source>
        <dbReference type="ARBA" id="ARBA00022490"/>
    </source>
</evidence>
<dbReference type="Gene3D" id="4.10.860.10">
    <property type="entry name" value="UVR domain"/>
    <property type="match status" value="1"/>
</dbReference>
<evidence type="ECO:0000256" key="7">
    <source>
        <dbReference type="ARBA" id="ARBA00022840"/>
    </source>
</evidence>
<keyword evidence="7" id="KW-0067">ATP-binding</keyword>
<dbReference type="InterPro" id="IPR027417">
    <property type="entry name" value="P-loop_NTPase"/>
</dbReference>
<dbReference type="PROSITE" id="PS50151">
    <property type="entry name" value="UVR"/>
    <property type="match status" value="1"/>
</dbReference>
<feature type="domain" description="Helicase ATP-binding" evidence="14">
    <location>
        <begin position="24"/>
        <end position="159"/>
    </location>
</feature>
<dbReference type="PROSITE" id="PS51194">
    <property type="entry name" value="HELICASE_CTER"/>
    <property type="match status" value="1"/>
</dbReference>
<dbReference type="InterPro" id="IPR001650">
    <property type="entry name" value="Helicase_C-like"/>
</dbReference>
<dbReference type="PROSITE" id="PS51192">
    <property type="entry name" value="HELICASE_ATP_BIND_1"/>
    <property type="match status" value="1"/>
</dbReference>
<keyword evidence="12" id="KW-0742">SOS response</keyword>
<keyword evidence="8 12" id="KW-0267">Excision nuclease</keyword>
<keyword evidence="9 12" id="KW-0234">DNA repair</keyword>
<feature type="domain" description="Helicase C-terminal" evidence="15">
    <location>
        <begin position="428"/>
        <end position="590"/>
    </location>
</feature>
<organism evidence="16 17">
    <name type="scientific">Ash yellows phytoplasma</name>
    <dbReference type="NCBI Taxonomy" id="35780"/>
    <lineage>
        <taxon>Bacteria</taxon>
        <taxon>Bacillati</taxon>
        <taxon>Mycoplasmatota</taxon>
        <taxon>Mollicutes</taxon>
        <taxon>Acholeplasmatales</taxon>
        <taxon>Acholeplasmataceae</taxon>
        <taxon>Candidatus Phytoplasma</taxon>
        <taxon>16SrVII (Ash yellows group)</taxon>
    </lineage>
</organism>
<dbReference type="Pfam" id="PF00271">
    <property type="entry name" value="Helicase_C"/>
    <property type="match status" value="1"/>
</dbReference>
<keyword evidence="17" id="KW-1185">Reference proteome</keyword>
<evidence type="ECO:0000256" key="9">
    <source>
        <dbReference type="ARBA" id="ARBA00023204"/>
    </source>
</evidence>
<evidence type="ECO:0000259" key="15">
    <source>
        <dbReference type="PROSITE" id="PS51194"/>
    </source>
</evidence>
<accession>A0ABZ2U8I2</accession>
<dbReference type="PANTHER" id="PTHR24029">
    <property type="entry name" value="UVRABC SYSTEM PROTEIN B"/>
    <property type="match status" value="1"/>
</dbReference>
<evidence type="ECO:0000256" key="2">
    <source>
        <dbReference type="ARBA" id="ARBA00008533"/>
    </source>
</evidence>
<dbReference type="SUPFAM" id="SSF46600">
    <property type="entry name" value="C-terminal UvrC-binding domain of UvrB"/>
    <property type="match status" value="1"/>
</dbReference>
<dbReference type="EMBL" id="CP146843">
    <property type="protein sequence ID" value="WYY26396.1"/>
    <property type="molecule type" value="Genomic_DNA"/>
</dbReference>
<dbReference type="SMART" id="SM00490">
    <property type="entry name" value="HELICc"/>
    <property type="match status" value="1"/>
</dbReference>
<dbReference type="InterPro" id="IPR036876">
    <property type="entry name" value="UVR_dom_sf"/>
</dbReference>
<comment type="subcellular location">
    <subcellularLocation>
        <location evidence="1 12">Cytoplasm</location>
    </subcellularLocation>
</comment>
<dbReference type="Pfam" id="PF12344">
    <property type="entry name" value="UvrB"/>
    <property type="match status" value="1"/>
</dbReference>
<gene>
    <name evidence="16" type="primary">uvrB</name>
    <name evidence="16" type="ORF">AshY1_02650</name>
</gene>
<dbReference type="Proteomes" id="UP001484199">
    <property type="component" value="Chromosome"/>
</dbReference>
<proteinExistence type="inferred from homology"/>
<feature type="domain" description="UVR" evidence="13">
    <location>
        <begin position="617"/>
        <end position="652"/>
    </location>
</feature>
<dbReference type="InterPro" id="IPR041471">
    <property type="entry name" value="UvrB_inter"/>
</dbReference>
<dbReference type="NCBIfam" id="NF003673">
    <property type="entry name" value="PRK05298.1"/>
    <property type="match status" value="1"/>
</dbReference>
<sequence>MSFKIKTLYKPSGDQPKAIEELLMNFNQNIKEQIILGATGTGKTFTIANIIQKLNQNTLIIAHNKTLAGQLYNEIKEIFPENTVEYFISYYDYYQPEAYVVANDTYIEKTSKVNAEIDQLRNRTINSLVYGKNVIVISSVSCIYGVGDINDYKQSILYLEKNKNFFLKEISTKLIEMQFKRNDIEFGRGTFRIRGDILEIILSSENKRGIRIIFDDEMIEQIHIFDILTGKIIDDLNNIVIYPANLYMADKTKIKETIKRIEKELIERIQYFKEQNKLIEMQNLERRITNDIEMLKEIGYCNGIENYSRHLSLKKEKEPPTTLIDYFGYNFLTIIDESHVTVPQIKGMYEGDFSRKQNLVNYGFRLPSALDNRPLFFYEFEQKLDKVIYLSATPGDYELNKNIPIVEQIIRPTFILDPKIEIRPTKNQIEDLYFEIKKRIQKNERILVTTITISMSEELTKYFKKVGLKVAYLHSKIKSLERMIILKKLRQGVYDCLIGVNLLREGLDLPEVSLVAILDADKPGFLRSYKSLIQTIGRAARNIQGQVIMYGDEITNAMEIAIKETQRRRRIQENYNLTQNLMPTIINKNVAQITDINQEKNESIESFLSSHQKYPSDYSVKKLQRLMKRAAKKLDFEKAAFYRNLIIKQEHNKI</sequence>
<dbReference type="InterPro" id="IPR006935">
    <property type="entry name" value="Helicase/UvrB_N"/>
</dbReference>
<dbReference type="InterPro" id="IPR014001">
    <property type="entry name" value="Helicase_ATP-bd"/>
</dbReference>
<evidence type="ECO:0000256" key="10">
    <source>
        <dbReference type="ARBA" id="ARBA00026033"/>
    </source>
</evidence>
<keyword evidence="4" id="KW-0547">Nucleotide-binding</keyword>
<dbReference type="Pfam" id="PF02151">
    <property type="entry name" value="UVR"/>
    <property type="match status" value="1"/>
</dbReference>
<dbReference type="Pfam" id="PF17757">
    <property type="entry name" value="UvrB_inter"/>
    <property type="match status" value="1"/>
</dbReference>
<dbReference type="CDD" id="cd17916">
    <property type="entry name" value="DEXHc_UvrB"/>
    <property type="match status" value="1"/>
</dbReference>
<dbReference type="InterPro" id="IPR001943">
    <property type="entry name" value="UVR_dom"/>
</dbReference>
<dbReference type="RefSeq" id="WP_341266800.1">
    <property type="nucleotide sequence ID" value="NZ_CP146843.1"/>
</dbReference>
<reference evidence="16" key="1">
    <citation type="submission" date="2024-03" db="EMBL/GenBank/DDBJ databases">
        <title>The Complete Genome of 'Candidatus Phytoplasma fraxini' AshY1 from the Ash Yellows Group.</title>
        <authorList>
            <person name="Boehm J.W."/>
            <person name="Huettel B."/>
            <person name="Schneider B."/>
            <person name="Kube M."/>
        </authorList>
    </citation>
    <scope>NUCLEOTIDE SEQUENCE [LARGE SCALE GENOMIC DNA]</scope>
    <source>
        <strain evidence="16">AshY1</strain>
    </source>
</reference>
<evidence type="ECO:0000259" key="13">
    <source>
        <dbReference type="PROSITE" id="PS50151"/>
    </source>
</evidence>
<dbReference type="PANTHER" id="PTHR24029:SF0">
    <property type="entry name" value="UVRABC SYSTEM PROTEIN B"/>
    <property type="match status" value="1"/>
</dbReference>
<evidence type="ECO:0000256" key="8">
    <source>
        <dbReference type="ARBA" id="ARBA00022881"/>
    </source>
</evidence>
<evidence type="ECO:0000256" key="11">
    <source>
        <dbReference type="ARBA" id="ARBA00029504"/>
    </source>
</evidence>
<evidence type="ECO:0000313" key="17">
    <source>
        <dbReference type="Proteomes" id="UP001484199"/>
    </source>
</evidence>
<evidence type="ECO:0000256" key="12">
    <source>
        <dbReference type="RuleBase" id="RU003587"/>
    </source>
</evidence>
<evidence type="ECO:0000313" key="16">
    <source>
        <dbReference type="EMBL" id="WYY26396.1"/>
    </source>
</evidence>
<protein>
    <recommendedName>
        <fullName evidence="11 12">UvrABC system protein B</fullName>
    </recommendedName>
</protein>